<evidence type="ECO:0000256" key="1">
    <source>
        <dbReference type="SAM" id="MobiDB-lite"/>
    </source>
</evidence>
<comment type="caution">
    <text evidence="2">The sequence shown here is derived from an EMBL/GenBank/DDBJ whole genome shotgun (WGS) entry which is preliminary data.</text>
</comment>
<keyword evidence="3" id="KW-1185">Reference proteome</keyword>
<dbReference type="EMBL" id="JAULJE010000021">
    <property type="protein sequence ID" value="KAK1329740.1"/>
    <property type="molecule type" value="Genomic_DNA"/>
</dbReference>
<feature type="region of interest" description="Disordered" evidence="1">
    <location>
        <begin position="1"/>
        <end position="76"/>
    </location>
</feature>
<sequence>MAASPSSLSGELLDTKGRQAEEDRQTDSPAAPDAPQDVTYAQLNLLALRRQTSAPPSSPSEEPPEEPSLYAALAIH</sequence>
<dbReference type="Proteomes" id="UP001177744">
    <property type="component" value="Unassembled WGS sequence"/>
</dbReference>
<evidence type="ECO:0000313" key="2">
    <source>
        <dbReference type="EMBL" id="KAK1329740.1"/>
    </source>
</evidence>
<feature type="compositionally biased region" description="Basic and acidic residues" evidence="1">
    <location>
        <begin position="13"/>
        <end position="26"/>
    </location>
</feature>
<protein>
    <submittedName>
        <fullName evidence="2">Uncharacterized protein</fullName>
    </submittedName>
</protein>
<name>A0AA40HEE7_CNENI</name>
<reference evidence="2" key="1">
    <citation type="submission" date="2023-06" db="EMBL/GenBank/DDBJ databases">
        <title>Reference genome for the Northern bat (Eptesicus nilssonii), a most northern bat species.</title>
        <authorList>
            <person name="Laine V.N."/>
            <person name="Pulliainen A.T."/>
            <person name="Lilley T.M."/>
        </authorList>
    </citation>
    <scope>NUCLEOTIDE SEQUENCE</scope>
    <source>
        <strain evidence="2">BLF_Eptnil</strain>
        <tissue evidence="2">Kidney</tissue>
    </source>
</reference>
<accession>A0AA40HEE7</accession>
<evidence type="ECO:0000313" key="3">
    <source>
        <dbReference type="Proteomes" id="UP001177744"/>
    </source>
</evidence>
<organism evidence="2 3">
    <name type="scientific">Cnephaeus nilssonii</name>
    <name type="common">Northern bat</name>
    <name type="synonym">Eptesicus nilssonii</name>
    <dbReference type="NCBI Taxonomy" id="3371016"/>
    <lineage>
        <taxon>Eukaryota</taxon>
        <taxon>Metazoa</taxon>
        <taxon>Chordata</taxon>
        <taxon>Craniata</taxon>
        <taxon>Vertebrata</taxon>
        <taxon>Euteleostomi</taxon>
        <taxon>Mammalia</taxon>
        <taxon>Eutheria</taxon>
        <taxon>Laurasiatheria</taxon>
        <taxon>Chiroptera</taxon>
        <taxon>Yangochiroptera</taxon>
        <taxon>Vespertilionidae</taxon>
        <taxon>Cnephaeus</taxon>
    </lineage>
</organism>
<gene>
    <name evidence="2" type="ORF">QTO34_009923</name>
</gene>
<dbReference type="AlphaFoldDB" id="A0AA40HEE7"/>
<proteinExistence type="predicted"/>